<gene>
    <name evidence="10" type="ORF">SAMN05444342_2054</name>
    <name evidence="9" type="ORF">ZOD2009_02165</name>
</gene>
<dbReference type="eggNOG" id="arCOG00173">
    <property type="taxonomic scope" value="Archaea"/>
</dbReference>
<feature type="transmembrane region" description="Helical" evidence="7">
    <location>
        <begin position="223"/>
        <end position="243"/>
    </location>
</feature>
<evidence type="ECO:0000256" key="7">
    <source>
        <dbReference type="SAM" id="Phobius"/>
    </source>
</evidence>
<evidence type="ECO:0000256" key="1">
    <source>
        <dbReference type="ARBA" id="ARBA00004651"/>
    </source>
</evidence>
<keyword evidence="4 7" id="KW-0812">Transmembrane</keyword>
<dbReference type="AlphaFoldDB" id="E7QNB5"/>
<dbReference type="GO" id="GO:0055085">
    <property type="term" value="P:transmembrane transport"/>
    <property type="evidence" value="ECO:0007669"/>
    <property type="project" value="InterPro"/>
</dbReference>
<dbReference type="EMBL" id="AEMG01000002">
    <property type="protein sequence ID" value="EFW93910.1"/>
    <property type="molecule type" value="Genomic_DNA"/>
</dbReference>
<dbReference type="RefSeq" id="WP_007976560.1">
    <property type="nucleotide sequence ID" value="NZ_AEMG01000002.1"/>
</dbReference>
<dbReference type="PATRIC" id="fig|797209.4.peg.422"/>
<protein>
    <submittedName>
        <fullName evidence="9">ABC-type phosphate/phosphonate/phosphite transport system, permease protein</fullName>
    </submittedName>
    <submittedName>
        <fullName evidence="10">Phosphonate transport system permease protein</fullName>
    </submittedName>
</protein>
<reference evidence="12" key="2">
    <citation type="submission" date="2016-11" db="EMBL/GenBank/DDBJ databases">
        <authorList>
            <person name="Varghese N."/>
            <person name="Submissions S."/>
        </authorList>
    </citation>
    <scope>NUCLEOTIDE SEQUENCE [LARGE SCALE GENOMIC DNA]</scope>
    <source>
        <strain evidence="12">DX253</strain>
    </source>
</reference>
<dbReference type="PANTHER" id="PTHR30043">
    <property type="entry name" value="PHOSPHONATES TRANSPORT SYSTEM PERMEASE PROTEIN"/>
    <property type="match status" value="1"/>
</dbReference>
<evidence type="ECO:0000256" key="2">
    <source>
        <dbReference type="ARBA" id="ARBA00022448"/>
    </source>
</evidence>
<dbReference type="STRING" id="797209.GCA_000376445_01781"/>
<feature type="transmembrane region" description="Helical" evidence="7">
    <location>
        <begin position="113"/>
        <end position="138"/>
    </location>
</feature>
<dbReference type="PANTHER" id="PTHR30043:SF1">
    <property type="entry name" value="ABC TRANSPORT SYSTEM PERMEASE PROTEIN P69"/>
    <property type="match status" value="1"/>
</dbReference>
<dbReference type="EMBL" id="FRAN01000002">
    <property type="protein sequence ID" value="SHK67080.1"/>
    <property type="molecule type" value="Genomic_DNA"/>
</dbReference>
<dbReference type="OrthoDB" id="252910at2157"/>
<dbReference type="Proteomes" id="UP000184203">
    <property type="component" value="Unassembled WGS sequence"/>
</dbReference>
<reference evidence="10" key="3">
    <citation type="submission" date="2016-11" db="EMBL/GenBank/DDBJ databases">
        <authorList>
            <person name="Jaros S."/>
            <person name="Januszkiewicz K."/>
            <person name="Wedrychowicz H."/>
        </authorList>
    </citation>
    <scope>NUCLEOTIDE SEQUENCE [LARGE SCALE GENOMIC DNA]</scope>
    <source>
        <strain evidence="10">DX253</strain>
    </source>
</reference>
<evidence type="ECO:0000313" key="10">
    <source>
        <dbReference type="EMBL" id="SHK67080.1"/>
    </source>
</evidence>
<feature type="transmembrane region" description="Helical" evidence="7">
    <location>
        <begin position="21"/>
        <end position="45"/>
    </location>
</feature>
<evidence type="ECO:0000256" key="6">
    <source>
        <dbReference type="ARBA" id="ARBA00023136"/>
    </source>
</evidence>
<keyword evidence="2" id="KW-0813">Transport</keyword>
<dbReference type="Gene3D" id="1.10.3720.10">
    <property type="entry name" value="MetI-like"/>
    <property type="match status" value="1"/>
</dbReference>
<feature type="transmembrane region" description="Helical" evidence="7">
    <location>
        <begin position="250"/>
        <end position="266"/>
    </location>
</feature>
<feature type="domain" description="ABC transmembrane type-1" evidence="8">
    <location>
        <begin position="114"/>
        <end position="299"/>
    </location>
</feature>
<reference evidence="9 11" key="1">
    <citation type="journal article" date="2014" name="ISME J.">
        <title>Trehalose/2-sulfotrehalose biosynthesis and glycine-betaine uptake are widely spread mechanisms for osmoadaptation in the Halobacteriales.</title>
        <authorList>
            <person name="Youssef N.H."/>
            <person name="Savage-Ashlock K.N."/>
            <person name="McCully A.L."/>
            <person name="Luedtke B."/>
            <person name="Shaw E.I."/>
            <person name="Hoff W.D."/>
            <person name="Elshahed M.S."/>
        </authorList>
    </citation>
    <scope>NUCLEOTIDE SEQUENCE [LARGE SCALE GENOMIC DNA]</scope>
    <source>
        <strain evidence="9 11">DX253</strain>
    </source>
</reference>
<evidence type="ECO:0000256" key="5">
    <source>
        <dbReference type="ARBA" id="ARBA00022989"/>
    </source>
</evidence>
<keyword evidence="6 7" id="KW-0472">Membrane</keyword>
<evidence type="ECO:0000256" key="3">
    <source>
        <dbReference type="ARBA" id="ARBA00022475"/>
    </source>
</evidence>
<evidence type="ECO:0000259" key="8">
    <source>
        <dbReference type="PROSITE" id="PS50928"/>
    </source>
</evidence>
<accession>E7QNB5</accession>
<dbReference type="InterPro" id="IPR000515">
    <property type="entry name" value="MetI-like"/>
</dbReference>
<keyword evidence="3" id="KW-1003">Cell membrane</keyword>
<evidence type="ECO:0000313" key="9">
    <source>
        <dbReference type="EMBL" id="EFW93910.1"/>
    </source>
</evidence>
<dbReference type="Proteomes" id="UP000003751">
    <property type="component" value="Unassembled WGS sequence"/>
</dbReference>
<dbReference type="CDD" id="cd06261">
    <property type="entry name" value="TM_PBP2"/>
    <property type="match status" value="1"/>
</dbReference>
<evidence type="ECO:0000256" key="4">
    <source>
        <dbReference type="ARBA" id="ARBA00022692"/>
    </source>
</evidence>
<sequence>MATDITEIKQRIEHEQRIRRISGGLGILAVLLITGLGMTYLGFLLADLVRQFGTWINFIGAFLKPNFVDFTSYTHQHDIGGLRAIWISFTHPQYFVSTIANASVSSGSVLVSAAFVTVLVGFCGTVIGFPLALVFGILGSERVTPFPFNFIFRGAMSTIRAVPALVWVLIYIPLTGINPYGAVLAIATDTIGNLGRLFTDELEEIDNGPIEAIRSTGAKRPQVVIFGMLSQVSNSFIAWTLYVLEINTRIAVSLGVVGAGGLGMYINLRLQTVSSASYARAAAGLVMVVVIVVTVELLSSRIRARLRPGEHERSGFFETIRGLGDTGRWLGSGNKD</sequence>
<dbReference type="PROSITE" id="PS50928">
    <property type="entry name" value="ABC_TM1"/>
    <property type="match status" value="1"/>
</dbReference>
<dbReference type="SUPFAM" id="SSF161098">
    <property type="entry name" value="MetI-like"/>
    <property type="match status" value="1"/>
</dbReference>
<dbReference type="InterPro" id="IPR035906">
    <property type="entry name" value="MetI-like_sf"/>
</dbReference>
<proteinExistence type="predicted"/>
<name>E7QNB5_HALPU</name>
<evidence type="ECO:0000313" key="12">
    <source>
        <dbReference type="Proteomes" id="UP000184203"/>
    </source>
</evidence>
<organism evidence="9 11">
    <name type="scientific">Haladaptatus paucihalophilus DX253</name>
    <dbReference type="NCBI Taxonomy" id="797209"/>
    <lineage>
        <taxon>Archaea</taxon>
        <taxon>Methanobacteriati</taxon>
        <taxon>Methanobacteriota</taxon>
        <taxon>Stenosarchaea group</taxon>
        <taxon>Halobacteria</taxon>
        <taxon>Halobacteriales</taxon>
        <taxon>Haladaptataceae</taxon>
        <taxon>Haladaptatus</taxon>
    </lineage>
</organism>
<keyword evidence="12" id="KW-1185">Reference proteome</keyword>
<dbReference type="GO" id="GO:0005886">
    <property type="term" value="C:plasma membrane"/>
    <property type="evidence" value="ECO:0007669"/>
    <property type="project" value="UniProtKB-SubCell"/>
</dbReference>
<feature type="transmembrane region" description="Helical" evidence="7">
    <location>
        <begin position="278"/>
        <end position="298"/>
    </location>
</feature>
<comment type="subcellular location">
    <subcellularLocation>
        <location evidence="1">Cell membrane</location>
        <topology evidence="1">Multi-pass membrane protein</topology>
    </subcellularLocation>
</comment>
<evidence type="ECO:0000313" key="11">
    <source>
        <dbReference type="Proteomes" id="UP000003751"/>
    </source>
</evidence>
<keyword evidence="5 7" id="KW-1133">Transmembrane helix</keyword>